<sequence>MGPIGMKKEWSVEESREKRGNRWEEDGRKRKNEETEKGEKGKKWWKEQKKEKKGKKRWKEEKKEKKGGKRKQYNRLSVFRESVAFTSLNIRILRNAMSKEPSVAFTSSTAQCYKKKTGEEEKH</sequence>
<evidence type="ECO:0000256" key="1">
    <source>
        <dbReference type="SAM" id="MobiDB-lite"/>
    </source>
</evidence>
<name>A0A540LBS9_MALBA</name>
<dbReference type="Proteomes" id="UP000315295">
    <property type="component" value="Unassembled WGS sequence"/>
</dbReference>
<evidence type="ECO:0000313" key="3">
    <source>
        <dbReference type="Proteomes" id="UP000315295"/>
    </source>
</evidence>
<dbReference type="AlphaFoldDB" id="A0A540LBS9"/>
<keyword evidence="3" id="KW-1185">Reference proteome</keyword>
<comment type="caution">
    <text evidence="2">The sequence shown here is derived from an EMBL/GenBank/DDBJ whole genome shotgun (WGS) entry which is preliminary data.</text>
</comment>
<feature type="region of interest" description="Disordered" evidence="1">
    <location>
        <begin position="1"/>
        <end position="71"/>
    </location>
</feature>
<gene>
    <name evidence="2" type="ORF">C1H46_030482</name>
</gene>
<reference evidence="2 3" key="1">
    <citation type="journal article" date="2019" name="G3 (Bethesda)">
        <title>Sequencing of a Wild Apple (Malus baccata) Genome Unravels the Differences Between Cultivated and Wild Apple Species Regarding Disease Resistance and Cold Tolerance.</title>
        <authorList>
            <person name="Chen X."/>
        </authorList>
    </citation>
    <scope>NUCLEOTIDE SEQUENCE [LARGE SCALE GENOMIC DNA]</scope>
    <source>
        <strain evidence="3">cv. Shandingzi</strain>
        <tissue evidence="2">Leaves</tissue>
    </source>
</reference>
<protein>
    <submittedName>
        <fullName evidence="2">Uncharacterized protein</fullName>
    </submittedName>
</protein>
<proteinExistence type="predicted"/>
<evidence type="ECO:0000313" key="2">
    <source>
        <dbReference type="EMBL" id="TQD83934.1"/>
    </source>
</evidence>
<organism evidence="2 3">
    <name type="scientific">Malus baccata</name>
    <name type="common">Siberian crab apple</name>
    <name type="synonym">Pyrus baccata</name>
    <dbReference type="NCBI Taxonomy" id="106549"/>
    <lineage>
        <taxon>Eukaryota</taxon>
        <taxon>Viridiplantae</taxon>
        <taxon>Streptophyta</taxon>
        <taxon>Embryophyta</taxon>
        <taxon>Tracheophyta</taxon>
        <taxon>Spermatophyta</taxon>
        <taxon>Magnoliopsida</taxon>
        <taxon>eudicotyledons</taxon>
        <taxon>Gunneridae</taxon>
        <taxon>Pentapetalae</taxon>
        <taxon>rosids</taxon>
        <taxon>fabids</taxon>
        <taxon>Rosales</taxon>
        <taxon>Rosaceae</taxon>
        <taxon>Amygdaloideae</taxon>
        <taxon>Maleae</taxon>
        <taxon>Malus</taxon>
    </lineage>
</organism>
<dbReference type="EMBL" id="VIEB01000658">
    <property type="protein sequence ID" value="TQD83934.1"/>
    <property type="molecule type" value="Genomic_DNA"/>
</dbReference>
<accession>A0A540LBS9</accession>
<feature type="compositionally biased region" description="Basic and acidic residues" evidence="1">
    <location>
        <begin position="1"/>
        <end position="50"/>
    </location>
</feature>